<dbReference type="EMBL" id="JAUJYO010000017">
    <property type="protein sequence ID" value="KAK1292829.1"/>
    <property type="molecule type" value="Genomic_DNA"/>
</dbReference>
<evidence type="ECO:0000313" key="2">
    <source>
        <dbReference type="EMBL" id="KAK1292829.1"/>
    </source>
</evidence>
<keyword evidence="3" id="KW-1185">Reference proteome</keyword>
<reference evidence="2" key="2">
    <citation type="submission" date="2023-06" db="EMBL/GenBank/DDBJ databases">
        <authorList>
            <person name="Ma L."/>
            <person name="Liu K.-W."/>
            <person name="Li Z."/>
            <person name="Hsiao Y.-Y."/>
            <person name="Qi Y."/>
            <person name="Fu T."/>
            <person name="Tang G."/>
            <person name="Zhang D."/>
            <person name="Sun W.-H."/>
            <person name="Liu D.-K."/>
            <person name="Li Y."/>
            <person name="Chen G.-Z."/>
            <person name="Liu X.-D."/>
            <person name="Liao X.-Y."/>
            <person name="Jiang Y.-T."/>
            <person name="Yu X."/>
            <person name="Hao Y."/>
            <person name="Huang J."/>
            <person name="Zhao X.-W."/>
            <person name="Ke S."/>
            <person name="Chen Y.-Y."/>
            <person name="Wu W.-L."/>
            <person name="Hsu J.-L."/>
            <person name="Lin Y.-F."/>
            <person name="Huang M.-D."/>
            <person name="Li C.-Y."/>
            <person name="Huang L."/>
            <person name="Wang Z.-W."/>
            <person name="Zhao X."/>
            <person name="Zhong W.-Y."/>
            <person name="Peng D.-H."/>
            <person name="Ahmad S."/>
            <person name="Lan S."/>
            <person name="Zhang J.-S."/>
            <person name="Tsai W.-C."/>
            <person name="Van De Peer Y."/>
            <person name="Liu Z.-J."/>
        </authorList>
    </citation>
    <scope>NUCLEOTIDE SEQUENCE</scope>
    <source>
        <strain evidence="2">CP</strain>
        <tissue evidence="2">Leaves</tissue>
    </source>
</reference>
<evidence type="ECO:0000256" key="1">
    <source>
        <dbReference type="SAM" id="MobiDB-lite"/>
    </source>
</evidence>
<protein>
    <submittedName>
        <fullName evidence="2">Uncharacterized protein</fullName>
    </submittedName>
</protein>
<proteinExistence type="predicted"/>
<organism evidence="2 3">
    <name type="scientific">Acorus calamus</name>
    <name type="common">Sweet flag</name>
    <dbReference type="NCBI Taxonomy" id="4465"/>
    <lineage>
        <taxon>Eukaryota</taxon>
        <taxon>Viridiplantae</taxon>
        <taxon>Streptophyta</taxon>
        <taxon>Embryophyta</taxon>
        <taxon>Tracheophyta</taxon>
        <taxon>Spermatophyta</taxon>
        <taxon>Magnoliopsida</taxon>
        <taxon>Liliopsida</taxon>
        <taxon>Acoraceae</taxon>
        <taxon>Acorus</taxon>
    </lineage>
</organism>
<evidence type="ECO:0000313" key="3">
    <source>
        <dbReference type="Proteomes" id="UP001180020"/>
    </source>
</evidence>
<reference evidence="2" key="1">
    <citation type="journal article" date="2023" name="Nat. Commun.">
        <title>Diploid and tetraploid genomes of Acorus and the evolution of monocots.</title>
        <authorList>
            <person name="Ma L."/>
            <person name="Liu K.W."/>
            <person name="Li Z."/>
            <person name="Hsiao Y.Y."/>
            <person name="Qi Y."/>
            <person name="Fu T."/>
            <person name="Tang G.D."/>
            <person name="Zhang D."/>
            <person name="Sun W.H."/>
            <person name="Liu D.K."/>
            <person name="Li Y."/>
            <person name="Chen G.Z."/>
            <person name="Liu X.D."/>
            <person name="Liao X.Y."/>
            <person name="Jiang Y.T."/>
            <person name="Yu X."/>
            <person name="Hao Y."/>
            <person name="Huang J."/>
            <person name="Zhao X.W."/>
            <person name="Ke S."/>
            <person name="Chen Y.Y."/>
            <person name="Wu W.L."/>
            <person name="Hsu J.L."/>
            <person name="Lin Y.F."/>
            <person name="Huang M.D."/>
            <person name="Li C.Y."/>
            <person name="Huang L."/>
            <person name="Wang Z.W."/>
            <person name="Zhao X."/>
            <person name="Zhong W.Y."/>
            <person name="Peng D.H."/>
            <person name="Ahmad S."/>
            <person name="Lan S."/>
            <person name="Zhang J.S."/>
            <person name="Tsai W.C."/>
            <person name="Van de Peer Y."/>
            <person name="Liu Z.J."/>
        </authorList>
    </citation>
    <scope>NUCLEOTIDE SEQUENCE</scope>
    <source>
        <strain evidence="2">CP</strain>
    </source>
</reference>
<gene>
    <name evidence="2" type="ORF">QJS10_CPB17g02069</name>
</gene>
<feature type="compositionally biased region" description="Basic residues" evidence="1">
    <location>
        <begin position="34"/>
        <end position="43"/>
    </location>
</feature>
<dbReference type="AlphaFoldDB" id="A0AAV9CWJ9"/>
<accession>A0AAV9CWJ9</accession>
<comment type="caution">
    <text evidence="2">The sequence shown here is derived from an EMBL/GenBank/DDBJ whole genome shotgun (WGS) entry which is preliminary data.</text>
</comment>
<name>A0AAV9CWJ9_ACOCL</name>
<feature type="region of interest" description="Disordered" evidence="1">
    <location>
        <begin position="11"/>
        <end position="61"/>
    </location>
</feature>
<sequence length="61" mass="6747">MRAVIGWISGCDTRSRDPELGSPDLTLSAPKTAGSRRRRRRKLGFREGPIQNIHGSGDPMK</sequence>
<dbReference type="Proteomes" id="UP001180020">
    <property type="component" value="Unassembled WGS sequence"/>
</dbReference>